<dbReference type="PROSITE" id="PS01129">
    <property type="entry name" value="PSI_RLU"/>
    <property type="match status" value="1"/>
</dbReference>
<name>A0A0R1Q5H8_9LACO</name>
<evidence type="ECO:0000256" key="3">
    <source>
        <dbReference type="PIRSR" id="PIRSR606225-1"/>
    </source>
</evidence>
<dbReference type="Pfam" id="PF00849">
    <property type="entry name" value="PseudoU_synth_2"/>
    <property type="match status" value="1"/>
</dbReference>
<feature type="active site" evidence="3">
    <location>
        <position position="132"/>
    </location>
</feature>
<dbReference type="OrthoDB" id="9807829at2"/>
<evidence type="ECO:0000256" key="2">
    <source>
        <dbReference type="ARBA" id="ARBA00010876"/>
    </source>
</evidence>
<dbReference type="GO" id="GO:0140098">
    <property type="term" value="F:catalytic activity, acting on RNA"/>
    <property type="evidence" value="ECO:0007669"/>
    <property type="project" value="UniProtKB-ARBA"/>
</dbReference>
<dbReference type="GO" id="GO:0000455">
    <property type="term" value="P:enzyme-directed rRNA pseudouridine synthesis"/>
    <property type="evidence" value="ECO:0007669"/>
    <property type="project" value="TreeGrafter"/>
</dbReference>
<dbReference type="PANTHER" id="PTHR21600:SF35">
    <property type="entry name" value="PSEUDOURIDINE SYNTHASE"/>
    <property type="match status" value="1"/>
</dbReference>
<evidence type="ECO:0000256" key="1">
    <source>
        <dbReference type="ARBA" id="ARBA00000073"/>
    </source>
</evidence>
<evidence type="ECO:0000256" key="4">
    <source>
        <dbReference type="RuleBase" id="RU362028"/>
    </source>
</evidence>
<protein>
    <recommendedName>
        <fullName evidence="4">Pseudouridine synthase</fullName>
        <ecNumber evidence="4">5.4.99.-</ecNumber>
    </recommendedName>
</protein>
<dbReference type="CDD" id="cd02869">
    <property type="entry name" value="PseudoU_synth_RluA_like"/>
    <property type="match status" value="1"/>
</dbReference>
<dbReference type="InterPro" id="IPR006145">
    <property type="entry name" value="PsdUridine_synth_RsuA/RluA"/>
</dbReference>
<dbReference type="RefSeq" id="WP_057738239.1">
    <property type="nucleotide sequence ID" value="NZ_AZEG01000026.1"/>
</dbReference>
<comment type="catalytic activity">
    <reaction evidence="1 4">
        <text>a uridine in RNA = a pseudouridine in RNA</text>
        <dbReference type="Rhea" id="RHEA:48348"/>
        <dbReference type="Rhea" id="RHEA-COMP:12068"/>
        <dbReference type="Rhea" id="RHEA-COMP:12069"/>
        <dbReference type="ChEBI" id="CHEBI:65314"/>
        <dbReference type="ChEBI" id="CHEBI:65315"/>
    </reaction>
</comment>
<dbReference type="NCBIfam" id="TIGR00005">
    <property type="entry name" value="rluA_subfam"/>
    <property type="match status" value="1"/>
</dbReference>
<reference evidence="6 7" key="1">
    <citation type="journal article" date="2015" name="Genome Announc.">
        <title>Expanding the biotechnology potential of lactobacilli through comparative genomics of 213 strains and associated genera.</title>
        <authorList>
            <person name="Sun Z."/>
            <person name="Harris H.M."/>
            <person name="McCann A."/>
            <person name="Guo C."/>
            <person name="Argimon S."/>
            <person name="Zhang W."/>
            <person name="Yang X."/>
            <person name="Jeffery I.B."/>
            <person name="Cooney J.C."/>
            <person name="Kagawa T.F."/>
            <person name="Liu W."/>
            <person name="Song Y."/>
            <person name="Salvetti E."/>
            <person name="Wrobel A."/>
            <person name="Rasinkangas P."/>
            <person name="Parkhill J."/>
            <person name="Rea M.C."/>
            <person name="O'Sullivan O."/>
            <person name="Ritari J."/>
            <person name="Douillard F.P."/>
            <person name="Paul Ross R."/>
            <person name="Yang R."/>
            <person name="Briner A.E."/>
            <person name="Felis G.E."/>
            <person name="de Vos W.M."/>
            <person name="Barrangou R."/>
            <person name="Klaenhammer T.R."/>
            <person name="Caufield P.W."/>
            <person name="Cui Y."/>
            <person name="Zhang H."/>
            <person name="O'Toole P.W."/>
        </authorList>
    </citation>
    <scope>NUCLEOTIDE SEQUENCE [LARGE SCALE GENOMIC DNA]</scope>
    <source>
        <strain evidence="6 7">DSM 19971</strain>
    </source>
</reference>
<dbReference type="InterPro" id="IPR006224">
    <property type="entry name" value="PsdUridine_synth_RluA-like_CS"/>
</dbReference>
<organism evidence="6 7">
    <name type="scientific">Liquorilactobacillus uvarum DSM 19971</name>
    <dbReference type="NCBI Taxonomy" id="1423812"/>
    <lineage>
        <taxon>Bacteria</taxon>
        <taxon>Bacillati</taxon>
        <taxon>Bacillota</taxon>
        <taxon>Bacilli</taxon>
        <taxon>Lactobacillales</taxon>
        <taxon>Lactobacillaceae</taxon>
        <taxon>Liquorilactobacillus</taxon>
    </lineage>
</organism>
<dbReference type="InterPro" id="IPR050188">
    <property type="entry name" value="RluA_PseudoU_synthase"/>
</dbReference>
<keyword evidence="4" id="KW-0413">Isomerase</keyword>
<sequence length="300" mass="33954">MQYTWSNLNENVTVKRFLANRGVSHRLLSIVKKGGGKVLVNEKRTLLSDRVSGDEKVTLWLPPENNQEVLADHEKIEILLENKNWLIVNKPAGLTSVPGPSDRSRTLVNRVKGYLLDSHAEDLVPHVITRLDRFTSGVVLIAKNRLAQGLINKQVEEKALNKVYLAVVEGKFQKKHGVIEQPIGRENNQIRRSVLTNGQYAKTEYWVVSENQKASLLKVKLHTGRTHQIRVHFAYCGHPLFGDELYGGQMDKKISRQALHAKSLEYTDPFDGSAQRVSVNPPDDILELCRRLNLVFPSSE</sequence>
<comment type="similarity">
    <text evidence="2 4">Belongs to the pseudouridine synthase RluA family.</text>
</comment>
<dbReference type="InterPro" id="IPR020103">
    <property type="entry name" value="PsdUridine_synth_cat_dom_sf"/>
</dbReference>
<dbReference type="AlphaFoldDB" id="A0A0R1Q5H8"/>
<comment type="function">
    <text evidence="4">Responsible for synthesis of pseudouridine from uracil.</text>
</comment>
<dbReference type="SUPFAM" id="SSF55120">
    <property type="entry name" value="Pseudouridine synthase"/>
    <property type="match status" value="1"/>
</dbReference>
<dbReference type="GO" id="GO:0009982">
    <property type="term" value="F:pseudouridine synthase activity"/>
    <property type="evidence" value="ECO:0007669"/>
    <property type="project" value="InterPro"/>
</dbReference>
<proteinExistence type="inferred from homology"/>
<keyword evidence="7" id="KW-1185">Reference proteome</keyword>
<dbReference type="PANTHER" id="PTHR21600">
    <property type="entry name" value="MITOCHONDRIAL RNA PSEUDOURIDINE SYNTHASE"/>
    <property type="match status" value="1"/>
</dbReference>
<evidence type="ECO:0000313" key="7">
    <source>
        <dbReference type="Proteomes" id="UP000051155"/>
    </source>
</evidence>
<evidence type="ECO:0000313" key="6">
    <source>
        <dbReference type="EMBL" id="KRL36515.1"/>
    </source>
</evidence>
<dbReference type="GO" id="GO:0003723">
    <property type="term" value="F:RNA binding"/>
    <property type="evidence" value="ECO:0007669"/>
    <property type="project" value="InterPro"/>
</dbReference>
<accession>A0A0R1Q5H8</accession>
<feature type="domain" description="Pseudouridine synthase RsuA/RluA-like" evidence="5">
    <location>
        <begin position="84"/>
        <end position="234"/>
    </location>
</feature>
<dbReference type="EMBL" id="AZEG01000026">
    <property type="protein sequence ID" value="KRL36515.1"/>
    <property type="molecule type" value="Genomic_DNA"/>
</dbReference>
<dbReference type="STRING" id="1423812.FD20_GL001206"/>
<evidence type="ECO:0000259" key="5">
    <source>
        <dbReference type="Pfam" id="PF00849"/>
    </source>
</evidence>
<dbReference type="PATRIC" id="fig|1423812.3.peg.1289"/>
<comment type="caution">
    <text evidence="6">The sequence shown here is derived from an EMBL/GenBank/DDBJ whole genome shotgun (WGS) entry which is preliminary data.</text>
</comment>
<dbReference type="EC" id="5.4.99.-" evidence="4"/>
<dbReference type="Gene3D" id="3.30.2350.10">
    <property type="entry name" value="Pseudouridine synthase"/>
    <property type="match status" value="1"/>
</dbReference>
<gene>
    <name evidence="6" type="ORF">FD20_GL001206</name>
</gene>
<dbReference type="Proteomes" id="UP000051155">
    <property type="component" value="Unassembled WGS sequence"/>
</dbReference>
<dbReference type="InterPro" id="IPR006225">
    <property type="entry name" value="PsdUridine_synth_RluC/D"/>
</dbReference>